<dbReference type="EMBL" id="UINC01099919">
    <property type="protein sequence ID" value="SVC59557.1"/>
    <property type="molecule type" value="Genomic_DNA"/>
</dbReference>
<accession>A0A382NH34</accession>
<evidence type="ECO:0008006" key="3">
    <source>
        <dbReference type="Google" id="ProtNLM"/>
    </source>
</evidence>
<dbReference type="SUPFAM" id="SSF81301">
    <property type="entry name" value="Nucleotidyltransferase"/>
    <property type="match status" value="1"/>
</dbReference>
<gene>
    <name evidence="2" type="ORF">METZ01_LOCUS312411</name>
</gene>
<dbReference type="InterPro" id="IPR043519">
    <property type="entry name" value="NT_sf"/>
</dbReference>
<dbReference type="InterPro" id="IPR010043">
    <property type="entry name" value="UTase/UR"/>
</dbReference>
<proteinExistence type="predicted"/>
<protein>
    <recommendedName>
        <fullName evidence="3">Glutamate-ammonia ligase adenylyltransferase repeated domain-containing protein</fullName>
    </recommendedName>
</protein>
<dbReference type="PANTHER" id="PTHR47320:SF1">
    <property type="entry name" value="BIFUNCTIONAL URIDYLYLTRANSFERASE_URIDYLYL-REMOVING ENZYME"/>
    <property type="match status" value="1"/>
</dbReference>
<name>A0A382NH34_9ZZZZ</name>
<evidence type="ECO:0000313" key="2">
    <source>
        <dbReference type="EMBL" id="SVC59557.1"/>
    </source>
</evidence>
<organism evidence="2">
    <name type="scientific">marine metagenome</name>
    <dbReference type="NCBI Taxonomy" id="408172"/>
    <lineage>
        <taxon>unclassified sequences</taxon>
        <taxon>metagenomes</taxon>
        <taxon>ecological metagenomes</taxon>
    </lineage>
</organism>
<evidence type="ECO:0000256" key="1">
    <source>
        <dbReference type="ARBA" id="ARBA00022801"/>
    </source>
</evidence>
<feature type="non-terminal residue" evidence="2">
    <location>
        <position position="154"/>
    </location>
</feature>
<reference evidence="2" key="1">
    <citation type="submission" date="2018-05" db="EMBL/GenBank/DDBJ databases">
        <authorList>
            <person name="Lanie J.A."/>
            <person name="Ng W.-L."/>
            <person name="Kazmierczak K.M."/>
            <person name="Andrzejewski T.M."/>
            <person name="Davidsen T.M."/>
            <person name="Wayne K.J."/>
            <person name="Tettelin H."/>
            <person name="Glass J.I."/>
            <person name="Rusch D."/>
            <person name="Podicherti R."/>
            <person name="Tsui H.-C.T."/>
            <person name="Winkler M.E."/>
        </authorList>
    </citation>
    <scope>NUCLEOTIDE SEQUENCE</scope>
</reference>
<dbReference type="GO" id="GO:0016787">
    <property type="term" value="F:hydrolase activity"/>
    <property type="evidence" value="ECO:0007669"/>
    <property type="project" value="UniProtKB-KW"/>
</dbReference>
<dbReference type="GO" id="GO:0008773">
    <property type="term" value="F:[protein-PII] uridylyltransferase activity"/>
    <property type="evidence" value="ECO:0007669"/>
    <property type="project" value="InterPro"/>
</dbReference>
<dbReference type="PANTHER" id="PTHR47320">
    <property type="entry name" value="BIFUNCTIONAL URIDYLYLTRANSFERASE/URIDYLYL-REMOVING ENZYME"/>
    <property type="match status" value="1"/>
</dbReference>
<dbReference type="AlphaFoldDB" id="A0A382NH34"/>
<dbReference type="Gene3D" id="3.30.460.10">
    <property type="entry name" value="Beta Polymerase, domain 2"/>
    <property type="match status" value="1"/>
</dbReference>
<sequence>MHAIEQSPLYRRVRQHAHRRLRSDAYRKPEGWMSDLRQFVRLEKEMLRRHHEKRDPGLTVCKAYAVMIDVLLESLLENAVKGWLLDHKVLSARFSIMANGGYGRAELCPYSDIDISLLYGSGTGQKIHDFQKWITRHLLYPLWDLKFKVGHASR</sequence>
<keyword evidence="1" id="KW-0378">Hydrolase</keyword>